<reference evidence="9 10" key="1">
    <citation type="submission" date="2018-07" db="EMBL/GenBank/DDBJ databases">
        <title>High-quality-draft genome sequence of Gaiella occulta.</title>
        <authorList>
            <person name="Severino R."/>
            <person name="Froufe H.J.C."/>
            <person name="Rainey F.A."/>
            <person name="Barroso C."/>
            <person name="Albuquerque L."/>
            <person name="Lobo-Da-Cunha A."/>
            <person name="Da Costa M.S."/>
            <person name="Egas C."/>
        </authorList>
    </citation>
    <scope>NUCLEOTIDE SEQUENCE [LARGE SCALE GENOMIC DNA]</scope>
    <source>
        <strain evidence="9 10">F2-233</strain>
    </source>
</reference>
<keyword evidence="4 5" id="KW-0119">Carbohydrate metabolism</keyword>
<reference evidence="10" key="2">
    <citation type="journal article" date="2019" name="MicrobiologyOpen">
        <title>High-quality draft genome sequence of Gaiella occulta isolated from a 150 meter deep mineral water borehole and comparison with the genome sequences of other deep-branching lineages of the phylum Actinobacteria.</title>
        <authorList>
            <person name="Severino R."/>
            <person name="Froufe H.J.C."/>
            <person name="Barroso C."/>
            <person name="Albuquerque L."/>
            <person name="Lobo-da-Cunha A."/>
            <person name="da Costa M.S."/>
            <person name="Egas C."/>
        </authorList>
    </citation>
    <scope>NUCLEOTIDE SEQUENCE [LARGE SCALE GENOMIC DNA]</scope>
    <source>
        <strain evidence="10">F2-233</strain>
    </source>
</reference>
<feature type="active site" description="Proton donor/acceptor" evidence="6">
    <location>
        <position position="258"/>
    </location>
</feature>
<dbReference type="PANTHER" id="PTHR11113">
    <property type="entry name" value="N-ACETYLGLUCOSAMINE-6-PHOSPHATE DEACETYLASE"/>
    <property type="match status" value="1"/>
</dbReference>
<comment type="cofactor">
    <cofactor evidence="7">
        <name>a divalent metal cation</name>
        <dbReference type="ChEBI" id="CHEBI:60240"/>
    </cofactor>
    <text evidence="7">Binds 1 divalent metal cation per subunit.</text>
</comment>
<keyword evidence="10" id="KW-1185">Reference proteome</keyword>
<name>A0A7M2YYY6_9ACTN</name>
<sequence length="364" mass="36731">MRLGVAAAVVEGTLVRGDVEIDGDLVGAVGLGGGGSGIAIPGLVDLQVNGFAGVDLLHATAGDVHAVGVALARTGVLWYQPTLITAPPRLTRLALATLGEAIGGPGARIVGAHLEGPFLSPRRAGAHPREHLRAPDLDLLASFLLSGCPVTTVTLAPELERAGEMIDALVARGVVVSLGHTDASAAAAQAAFGRGARTVTHLFDAMRPFAHRDPGVAGAALARDDIVVQLIADGVHLAPEAILTAWRASRGRIVLVSDTIAAAGLGDGSFRLGAVEVTVAGGVPRSEDGTLAGAVRPLAWGLLALVELGVPVVEAVDAVTRTPARVLGRAGEIAVLRPGAQADVVVLDDAFAVERVLLGGVPVD</sequence>
<dbReference type="Pfam" id="PF01979">
    <property type="entry name" value="Amidohydro_1"/>
    <property type="match status" value="1"/>
</dbReference>
<proteinExistence type="inferred from homology"/>
<evidence type="ECO:0000256" key="1">
    <source>
        <dbReference type="ARBA" id="ARBA00010716"/>
    </source>
</evidence>
<dbReference type="PANTHER" id="PTHR11113:SF14">
    <property type="entry name" value="N-ACETYLGLUCOSAMINE-6-PHOSPHATE DEACETYLASE"/>
    <property type="match status" value="1"/>
</dbReference>
<feature type="binding site" evidence="7">
    <location>
        <position position="115"/>
    </location>
    <ligand>
        <name>Zn(2+)</name>
        <dbReference type="ChEBI" id="CHEBI:29105"/>
    </ligand>
</feature>
<dbReference type="InterPro" id="IPR003764">
    <property type="entry name" value="GlcNAc_6-P_deAcase"/>
</dbReference>
<dbReference type="OrthoDB" id="9776488at2"/>
<feature type="domain" description="Amidohydrolase-related" evidence="8">
    <location>
        <begin position="38"/>
        <end position="361"/>
    </location>
</feature>
<dbReference type="EMBL" id="QQZY01000002">
    <property type="protein sequence ID" value="RDI75316.1"/>
    <property type="molecule type" value="Genomic_DNA"/>
</dbReference>
<evidence type="ECO:0000256" key="5">
    <source>
        <dbReference type="PIRNR" id="PIRNR038994"/>
    </source>
</evidence>
<dbReference type="InterPro" id="IPR032466">
    <property type="entry name" value="Metal_Hydrolase"/>
</dbReference>
<evidence type="ECO:0000256" key="3">
    <source>
        <dbReference type="ARBA" id="ARBA00022801"/>
    </source>
</evidence>
<feature type="binding site" evidence="7">
    <location>
        <position position="180"/>
    </location>
    <ligand>
        <name>Zn(2+)</name>
        <dbReference type="ChEBI" id="CHEBI:29105"/>
    </ligand>
</feature>
<evidence type="ECO:0000313" key="9">
    <source>
        <dbReference type="EMBL" id="RDI75316.1"/>
    </source>
</evidence>
<organism evidence="9 10">
    <name type="scientific">Gaiella occulta</name>
    <dbReference type="NCBI Taxonomy" id="1002870"/>
    <lineage>
        <taxon>Bacteria</taxon>
        <taxon>Bacillati</taxon>
        <taxon>Actinomycetota</taxon>
        <taxon>Thermoleophilia</taxon>
        <taxon>Gaiellales</taxon>
        <taxon>Gaiellaceae</taxon>
        <taxon>Gaiella</taxon>
    </lineage>
</organism>
<dbReference type="Gene3D" id="2.30.40.10">
    <property type="entry name" value="Urease, subunit C, domain 1"/>
    <property type="match status" value="1"/>
</dbReference>
<keyword evidence="3 5" id="KW-0378">Hydrolase</keyword>
<dbReference type="GO" id="GO:0006046">
    <property type="term" value="P:N-acetylglucosamine catabolic process"/>
    <property type="evidence" value="ECO:0007669"/>
    <property type="project" value="TreeGrafter"/>
</dbReference>
<dbReference type="PIRSF" id="PIRSF038994">
    <property type="entry name" value="NagA"/>
    <property type="match status" value="1"/>
</dbReference>
<feature type="binding site" evidence="7">
    <location>
        <position position="201"/>
    </location>
    <ligand>
        <name>Zn(2+)</name>
        <dbReference type="ChEBI" id="CHEBI:29105"/>
    </ligand>
</feature>
<evidence type="ECO:0000313" key="10">
    <source>
        <dbReference type="Proteomes" id="UP000254134"/>
    </source>
</evidence>
<dbReference type="AlphaFoldDB" id="A0A7M2YYY6"/>
<evidence type="ECO:0000256" key="6">
    <source>
        <dbReference type="PIRSR" id="PIRSR038994-1"/>
    </source>
</evidence>
<accession>A0A7M2YYY6</accession>
<comment type="caution">
    <text evidence="9">The sequence shown here is derived from an EMBL/GenBank/DDBJ whole genome shotgun (WGS) entry which is preliminary data.</text>
</comment>
<comment type="similarity">
    <text evidence="1 5">Belongs to the metallo-dependent hydrolases superfamily. NagA family.</text>
</comment>
<dbReference type="SUPFAM" id="SSF51556">
    <property type="entry name" value="Metallo-dependent hydrolases"/>
    <property type="match status" value="1"/>
</dbReference>
<evidence type="ECO:0000256" key="2">
    <source>
        <dbReference type="ARBA" id="ARBA00022723"/>
    </source>
</evidence>
<dbReference type="GO" id="GO:0046872">
    <property type="term" value="F:metal ion binding"/>
    <property type="evidence" value="ECO:0007669"/>
    <property type="project" value="UniProtKB-KW"/>
</dbReference>
<dbReference type="InterPro" id="IPR011059">
    <property type="entry name" value="Metal-dep_hydrolase_composite"/>
</dbReference>
<dbReference type="Gene3D" id="3.20.20.140">
    <property type="entry name" value="Metal-dependent hydrolases"/>
    <property type="match status" value="1"/>
</dbReference>
<dbReference type="Proteomes" id="UP000254134">
    <property type="component" value="Unassembled WGS sequence"/>
</dbReference>
<dbReference type="NCBIfam" id="TIGR00221">
    <property type="entry name" value="nagA"/>
    <property type="match status" value="1"/>
</dbReference>
<dbReference type="GO" id="GO:0008448">
    <property type="term" value="F:N-acetylglucosamine-6-phosphate deacetylase activity"/>
    <property type="evidence" value="ECO:0007669"/>
    <property type="project" value="InterPro"/>
</dbReference>
<protein>
    <submittedName>
        <fullName evidence="9">NagA: N-acetylglucosamine-6-phosphate deacetylase</fullName>
    </submittedName>
</protein>
<evidence type="ECO:0000259" key="8">
    <source>
        <dbReference type="Pfam" id="PF01979"/>
    </source>
</evidence>
<keyword evidence="2 7" id="KW-0479">Metal-binding</keyword>
<evidence type="ECO:0000256" key="7">
    <source>
        <dbReference type="PIRSR" id="PIRSR038994-3"/>
    </source>
</evidence>
<dbReference type="RefSeq" id="WP_114795533.1">
    <property type="nucleotide sequence ID" value="NZ_QQZY01000002.1"/>
</dbReference>
<dbReference type="InterPro" id="IPR006680">
    <property type="entry name" value="Amidohydro-rel"/>
</dbReference>
<gene>
    <name evidence="9" type="ORF">Gocc_1114</name>
</gene>
<evidence type="ECO:0000256" key="4">
    <source>
        <dbReference type="ARBA" id="ARBA00023277"/>
    </source>
</evidence>